<dbReference type="Proteomes" id="UP001044222">
    <property type="component" value="Chromosome 18"/>
</dbReference>
<dbReference type="InterPro" id="IPR000409">
    <property type="entry name" value="BEACH_dom"/>
</dbReference>
<protein>
    <recommendedName>
        <fullName evidence="9">WD repeat-and FYVE domain-containing protein 4</fullName>
    </recommendedName>
</protein>
<gene>
    <name evidence="7" type="ORF">ANANG_G00306470</name>
</gene>
<evidence type="ECO:0000259" key="5">
    <source>
        <dbReference type="PROSITE" id="PS50197"/>
    </source>
</evidence>
<dbReference type="InterPro" id="IPR023362">
    <property type="entry name" value="PH-BEACH_dom"/>
</dbReference>
<dbReference type="FunFam" id="1.10.1540.10:FF:000002">
    <property type="entry name" value="WD repeat and FYVE domain containing 3"/>
    <property type="match status" value="1"/>
</dbReference>
<evidence type="ECO:0000259" key="6">
    <source>
        <dbReference type="PROSITE" id="PS51783"/>
    </source>
</evidence>
<dbReference type="SMART" id="SM00320">
    <property type="entry name" value="WD40"/>
    <property type="match status" value="5"/>
</dbReference>
<dbReference type="InterPro" id="IPR051944">
    <property type="entry name" value="BEACH_domain_protein"/>
</dbReference>
<dbReference type="InterPro" id="IPR011993">
    <property type="entry name" value="PH-like_dom_sf"/>
</dbReference>
<dbReference type="PROSITE" id="PS00678">
    <property type="entry name" value="WD_REPEATS_1"/>
    <property type="match status" value="1"/>
</dbReference>
<organism evidence="7 8">
    <name type="scientific">Anguilla anguilla</name>
    <name type="common">European freshwater eel</name>
    <name type="synonym">Muraena anguilla</name>
    <dbReference type="NCBI Taxonomy" id="7936"/>
    <lineage>
        <taxon>Eukaryota</taxon>
        <taxon>Metazoa</taxon>
        <taxon>Chordata</taxon>
        <taxon>Craniata</taxon>
        <taxon>Vertebrata</taxon>
        <taxon>Euteleostomi</taxon>
        <taxon>Actinopterygii</taxon>
        <taxon>Neopterygii</taxon>
        <taxon>Teleostei</taxon>
        <taxon>Anguilliformes</taxon>
        <taxon>Anguillidae</taxon>
        <taxon>Anguilla</taxon>
    </lineage>
</organism>
<dbReference type="PROSITE" id="PS51783">
    <property type="entry name" value="PH_BEACH"/>
    <property type="match status" value="1"/>
</dbReference>
<proteinExistence type="predicted"/>
<evidence type="ECO:0000313" key="8">
    <source>
        <dbReference type="Proteomes" id="UP001044222"/>
    </source>
</evidence>
<comment type="caution">
    <text evidence="7">The sequence shown here is derived from an EMBL/GenBank/DDBJ whole genome shotgun (WGS) entry which is preliminary data.</text>
</comment>
<dbReference type="Pfam" id="PF14844">
    <property type="entry name" value="PH_BEACH"/>
    <property type="match status" value="1"/>
</dbReference>
<dbReference type="PROSITE" id="PS50082">
    <property type="entry name" value="WD_REPEATS_2"/>
    <property type="match status" value="1"/>
</dbReference>
<dbReference type="Pfam" id="PF00400">
    <property type="entry name" value="WD40"/>
    <property type="match status" value="2"/>
</dbReference>
<dbReference type="InterPro" id="IPR001680">
    <property type="entry name" value="WD40_rpt"/>
</dbReference>
<feature type="domain" description="BEACH-type PH" evidence="6">
    <location>
        <begin position="1"/>
        <end position="81"/>
    </location>
</feature>
<keyword evidence="2" id="KW-0677">Repeat</keyword>
<dbReference type="InterPro" id="IPR015943">
    <property type="entry name" value="WD40/YVTN_repeat-like_dom_sf"/>
</dbReference>
<dbReference type="PANTHER" id="PTHR46108:SF3">
    <property type="entry name" value="WD REPEAT- AND FYVE DOMAIN-CONTAINING PROTEIN 4"/>
    <property type="match status" value="1"/>
</dbReference>
<feature type="domain" description="BEACH" evidence="5">
    <location>
        <begin position="95"/>
        <end position="389"/>
    </location>
</feature>
<dbReference type="PROSITE" id="PS50294">
    <property type="entry name" value="WD_REPEATS_REGION"/>
    <property type="match status" value="1"/>
</dbReference>
<dbReference type="Gene3D" id="1.10.1540.10">
    <property type="entry name" value="BEACH domain"/>
    <property type="match status" value="1"/>
</dbReference>
<dbReference type="PANTHER" id="PTHR46108">
    <property type="entry name" value="BLUE CHEESE"/>
    <property type="match status" value="1"/>
</dbReference>
<evidence type="ECO:0000256" key="4">
    <source>
        <dbReference type="SAM" id="MobiDB-lite"/>
    </source>
</evidence>
<dbReference type="SUPFAM" id="SSF50978">
    <property type="entry name" value="WD40 repeat-like"/>
    <property type="match status" value="1"/>
</dbReference>
<feature type="compositionally biased region" description="Pro residues" evidence="4">
    <location>
        <begin position="665"/>
        <end position="677"/>
    </location>
</feature>
<evidence type="ECO:0000313" key="7">
    <source>
        <dbReference type="EMBL" id="KAG5831695.1"/>
    </source>
</evidence>
<evidence type="ECO:0000256" key="3">
    <source>
        <dbReference type="PROSITE-ProRule" id="PRU00221"/>
    </source>
</evidence>
<evidence type="ECO:0000256" key="2">
    <source>
        <dbReference type="ARBA" id="ARBA00022737"/>
    </source>
</evidence>
<dbReference type="Gene3D" id="2.130.10.10">
    <property type="entry name" value="YVTN repeat-like/Quinoprotein amine dehydrogenase"/>
    <property type="match status" value="1"/>
</dbReference>
<dbReference type="SMART" id="SM01026">
    <property type="entry name" value="Beach"/>
    <property type="match status" value="1"/>
</dbReference>
<evidence type="ECO:0008006" key="9">
    <source>
        <dbReference type="Google" id="ProtNLM"/>
    </source>
</evidence>
<keyword evidence="8" id="KW-1185">Reference proteome</keyword>
<dbReference type="EMBL" id="JAFIRN010000018">
    <property type="protein sequence ID" value="KAG5831695.1"/>
    <property type="molecule type" value="Genomic_DNA"/>
</dbReference>
<dbReference type="GO" id="GO:0019882">
    <property type="term" value="P:antigen processing and presentation"/>
    <property type="evidence" value="ECO:0007669"/>
    <property type="project" value="TreeGrafter"/>
</dbReference>
<feature type="region of interest" description="Disordered" evidence="4">
    <location>
        <begin position="659"/>
        <end position="684"/>
    </location>
</feature>
<dbReference type="InterPro" id="IPR019775">
    <property type="entry name" value="WD40_repeat_CS"/>
</dbReference>
<reference evidence="7" key="1">
    <citation type="submission" date="2021-01" db="EMBL/GenBank/DDBJ databases">
        <title>A chromosome-scale assembly of European eel, Anguilla anguilla.</title>
        <authorList>
            <person name="Henkel C."/>
            <person name="Jong-Raadsen S.A."/>
            <person name="Dufour S."/>
            <person name="Weltzien F.-A."/>
            <person name="Palstra A.P."/>
            <person name="Pelster B."/>
            <person name="Spaink H.P."/>
            <person name="Van Den Thillart G.E."/>
            <person name="Jansen H."/>
            <person name="Zahm M."/>
            <person name="Klopp C."/>
            <person name="Cedric C."/>
            <person name="Louis A."/>
            <person name="Berthelot C."/>
            <person name="Parey E."/>
            <person name="Roest Crollius H."/>
            <person name="Montfort J."/>
            <person name="Robinson-Rechavi M."/>
            <person name="Bucao C."/>
            <person name="Bouchez O."/>
            <person name="Gislard M."/>
            <person name="Lluch J."/>
            <person name="Milhes M."/>
            <person name="Lampietro C."/>
            <person name="Lopez Roques C."/>
            <person name="Donnadieu C."/>
            <person name="Braasch I."/>
            <person name="Desvignes T."/>
            <person name="Postlethwait J."/>
            <person name="Bobe J."/>
            <person name="Guiguen Y."/>
            <person name="Dirks R."/>
        </authorList>
    </citation>
    <scope>NUCLEOTIDE SEQUENCE</scope>
    <source>
        <strain evidence="7">Tag_6206</strain>
        <tissue evidence="7">Liver</tissue>
    </source>
</reference>
<feature type="repeat" description="WD" evidence="3">
    <location>
        <begin position="531"/>
        <end position="572"/>
    </location>
</feature>
<dbReference type="InterPro" id="IPR036372">
    <property type="entry name" value="BEACH_dom_sf"/>
</dbReference>
<dbReference type="CDD" id="cd06071">
    <property type="entry name" value="Beach"/>
    <property type="match status" value="1"/>
</dbReference>
<dbReference type="InterPro" id="IPR036322">
    <property type="entry name" value="WD40_repeat_dom_sf"/>
</dbReference>
<dbReference type="Gene3D" id="2.30.29.30">
    <property type="entry name" value="Pleckstrin-homology domain (PH domain)/Phosphotyrosine-binding domain (PTB)"/>
    <property type="match status" value="1"/>
</dbReference>
<dbReference type="SUPFAM" id="SSF81837">
    <property type="entry name" value="BEACH domain"/>
    <property type="match status" value="1"/>
</dbReference>
<dbReference type="SUPFAM" id="SSF50729">
    <property type="entry name" value="PH domain-like"/>
    <property type="match status" value="1"/>
</dbReference>
<dbReference type="Pfam" id="PF02138">
    <property type="entry name" value="Beach"/>
    <property type="match status" value="1"/>
</dbReference>
<name>A0A9D3LIW3_ANGAN</name>
<sequence length="744" mass="83078">MTLVSVCDRSVRNSFICGMFSKTLPTASPSCRRYAYEDVKDAHFSRFLLEDNALEIFMRNGQSTFLAFQNKEHLPAFKRLCSVVPSLKGRGVTDGMRKTAGGEKAALLKWQKGEMSNFEYLMHLNTMAGRTYNDLMQYPVFPWILADYDSETLDLSSPATFRDLSKPMGAQTDKRREKFIERYNEVEGNDGDLSVQCHYCTHYSSAIIVASLLVRMEPFSHTFLALQGGSYDVADRMFYSVKKEWESASRDNMSDVRELIPEFYYLPDFLVNSNNIELGCLQDGTHLGDVSLPPWAKGDPQEFIRVHREALESDYVSSQLHLWIDLIFGCKQRGQAAVDAVNTFHPYFYAETLDADSLKDPLKKSTILGFVSNFGQIPRQLFSKPHPARSGHKPSLRDQSGPSHAPPFFHRLHRLKPSVQPIKELIRGPVGHMVCGEKDILVVEKNKLLIPPLWNTFFSWGFHDNTCAYGNYSTERNFAVCESPSDWGESLCAACPNPSTVITGGASSVLCVWDVSLGKDKLQHMRLRQVLYGHTDAVTCVEASQAYGVIVSGSGDRTCILWDLQELSYITQLPGHAGSITALAINDLTGEIASCAGEHLYLWTMKGQRLSCLDTSFGPEGSILCCCFTQMCEWDPRNVIVTGCADGIVRIWRTEYTSARLPPDRGGPPTPGPPQPAAPETADGAGAGWERHLVLSQELNRSQTVSRRRYKNNPAVTALAISRDHSSLFVGDAWGRVFSWTCEA</sequence>
<accession>A0A9D3LIW3</accession>
<dbReference type="AlphaFoldDB" id="A0A9D3LIW3"/>
<dbReference type="PROSITE" id="PS50197">
    <property type="entry name" value="BEACH"/>
    <property type="match status" value="1"/>
</dbReference>
<evidence type="ECO:0000256" key="1">
    <source>
        <dbReference type="ARBA" id="ARBA00022574"/>
    </source>
</evidence>
<keyword evidence="1 3" id="KW-0853">WD repeat</keyword>
<feature type="region of interest" description="Disordered" evidence="4">
    <location>
        <begin position="383"/>
        <end position="403"/>
    </location>
</feature>